<dbReference type="GO" id="GO:0009736">
    <property type="term" value="P:cytokinin-activated signaling pathway"/>
    <property type="evidence" value="ECO:0007669"/>
    <property type="project" value="UniProtKB-KW"/>
</dbReference>
<dbReference type="Proteomes" id="UP000554482">
    <property type="component" value="Unassembled WGS sequence"/>
</dbReference>
<keyword evidence="5" id="KW-0539">Nucleus</keyword>
<sequence length="203" mass="22846">MNGFGSECSSGCESGWTMYLDHSSQRNCGGFVDENGFFCDEYKTKEYKEEEDEEDLSMVSDASSGPPHCHEDEEFCNENGCFISSVSSATALAKKTNKRQKIKSPTQNLQQQQQQQQQQQYHSVLDDTASSAIFSFSKSNFTRNKQQTSRDNIIDFSQGFSATQFNERYTFQNNPDFLQPSLPAKPTSAKPTGSRKGSGNRIW</sequence>
<keyword evidence="3" id="KW-0203">Cytokinin biosynthesis</keyword>
<feature type="compositionally biased region" description="Low complexity" evidence="7">
    <location>
        <begin position="110"/>
        <end position="120"/>
    </location>
</feature>
<dbReference type="InterPro" id="IPR044670">
    <property type="entry name" value="SOFL"/>
</dbReference>
<evidence type="ECO:0000256" key="5">
    <source>
        <dbReference type="ARBA" id="ARBA00023242"/>
    </source>
</evidence>
<dbReference type="PANTHER" id="PTHR33347">
    <property type="entry name" value="OSJNBA0091C07.3 PROTEIN"/>
    <property type="match status" value="1"/>
</dbReference>
<evidence type="ECO:0000256" key="1">
    <source>
        <dbReference type="ARBA" id="ARBA00004496"/>
    </source>
</evidence>
<comment type="caution">
    <text evidence="8">The sequence shown here is derived from an EMBL/GenBank/DDBJ whole genome shotgun (WGS) entry which is preliminary data.</text>
</comment>
<comment type="similarity">
    <text evidence="6">Belongs to the SOFL plant protein family.</text>
</comment>
<evidence type="ECO:0000256" key="3">
    <source>
        <dbReference type="ARBA" id="ARBA00022712"/>
    </source>
</evidence>
<dbReference type="PANTHER" id="PTHR33347:SF1">
    <property type="entry name" value="PROTEIN SOB FIVE-LIKE 5"/>
    <property type="match status" value="1"/>
</dbReference>
<name>A0A7J6UWR6_THATH</name>
<evidence type="ECO:0000256" key="7">
    <source>
        <dbReference type="SAM" id="MobiDB-lite"/>
    </source>
</evidence>
<dbReference type="OrthoDB" id="759087at2759"/>
<keyword evidence="2" id="KW-0963">Cytoplasm</keyword>
<evidence type="ECO:0000313" key="8">
    <source>
        <dbReference type="EMBL" id="KAF5176941.1"/>
    </source>
</evidence>
<keyword evidence="4" id="KW-0932">Cytokinin signaling pathway</keyword>
<organism evidence="8 9">
    <name type="scientific">Thalictrum thalictroides</name>
    <name type="common">Rue-anemone</name>
    <name type="synonym">Anemone thalictroides</name>
    <dbReference type="NCBI Taxonomy" id="46969"/>
    <lineage>
        <taxon>Eukaryota</taxon>
        <taxon>Viridiplantae</taxon>
        <taxon>Streptophyta</taxon>
        <taxon>Embryophyta</taxon>
        <taxon>Tracheophyta</taxon>
        <taxon>Spermatophyta</taxon>
        <taxon>Magnoliopsida</taxon>
        <taxon>Ranunculales</taxon>
        <taxon>Ranunculaceae</taxon>
        <taxon>Thalictroideae</taxon>
        <taxon>Thalictrum</taxon>
    </lineage>
</organism>
<evidence type="ECO:0000313" key="9">
    <source>
        <dbReference type="Proteomes" id="UP000554482"/>
    </source>
</evidence>
<dbReference type="AlphaFoldDB" id="A0A7J6UWR6"/>
<protein>
    <submittedName>
        <fullName evidence="8">Uncharacterized protein</fullName>
    </submittedName>
</protein>
<reference evidence="8 9" key="1">
    <citation type="submission" date="2020-06" db="EMBL/GenBank/DDBJ databases">
        <title>Transcriptomic and genomic resources for Thalictrum thalictroides and T. hernandezii: Facilitating candidate gene discovery in an emerging model plant lineage.</title>
        <authorList>
            <person name="Arias T."/>
            <person name="Riano-Pachon D.M."/>
            <person name="Di Stilio V.S."/>
        </authorList>
    </citation>
    <scope>NUCLEOTIDE SEQUENCE [LARGE SCALE GENOMIC DNA]</scope>
    <source>
        <strain evidence="9">cv. WT478/WT964</strain>
        <tissue evidence="8">Leaves</tissue>
    </source>
</reference>
<dbReference type="GO" id="GO:0009691">
    <property type="term" value="P:cytokinin biosynthetic process"/>
    <property type="evidence" value="ECO:0007669"/>
    <property type="project" value="UniProtKB-KW"/>
</dbReference>
<evidence type="ECO:0000256" key="2">
    <source>
        <dbReference type="ARBA" id="ARBA00022490"/>
    </source>
</evidence>
<accession>A0A7J6UWR6</accession>
<gene>
    <name evidence="8" type="ORF">FRX31_033473</name>
</gene>
<proteinExistence type="inferred from homology"/>
<evidence type="ECO:0000256" key="4">
    <source>
        <dbReference type="ARBA" id="ARBA00022864"/>
    </source>
</evidence>
<dbReference type="GO" id="GO:0005737">
    <property type="term" value="C:cytoplasm"/>
    <property type="evidence" value="ECO:0007669"/>
    <property type="project" value="UniProtKB-SubCell"/>
</dbReference>
<comment type="subcellular location">
    <subcellularLocation>
        <location evidence="1">Cytoplasm</location>
    </subcellularLocation>
</comment>
<feature type="region of interest" description="Disordered" evidence="7">
    <location>
        <begin position="95"/>
        <end position="124"/>
    </location>
</feature>
<feature type="region of interest" description="Disordered" evidence="7">
    <location>
        <begin position="171"/>
        <end position="203"/>
    </location>
</feature>
<keyword evidence="9" id="KW-1185">Reference proteome</keyword>
<evidence type="ECO:0000256" key="6">
    <source>
        <dbReference type="ARBA" id="ARBA00024199"/>
    </source>
</evidence>
<dbReference type="EMBL" id="JABWDY010042047">
    <property type="protein sequence ID" value="KAF5176941.1"/>
    <property type="molecule type" value="Genomic_DNA"/>
</dbReference>